<evidence type="ECO:0000313" key="3">
    <source>
        <dbReference type="EMBL" id="KAK3687151.1"/>
    </source>
</evidence>
<evidence type="ECO:0000256" key="1">
    <source>
        <dbReference type="SAM" id="Phobius"/>
    </source>
</evidence>
<proteinExistence type="predicted"/>
<reference evidence="3" key="1">
    <citation type="journal article" date="2023" name="Mol. Phylogenet. Evol.">
        <title>Genome-scale phylogeny and comparative genomics of the fungal order Sordariales.</title>
        <authorList>
            <person name="Hensen N."/>
            <person name="Bonometti L."/>
            <person name="Westerberg I."/>
            <person name="Brannstrom I.O."/>
            <person name="Guillou S."/>
            <person name="Cros-Aarteil S."/>
            <person name="Calhoun S."/>
            <person name="Haridas S."/>
            <person name="Kuo A."/>
            <person name="Mondo S."/>
            <person name="Pangilinan J."/>
            <person name="Riley R."/>
            <person name="LaButti K."/>
            <person name="Andreopoulos B."/>
            <person name="Lipzen A."/>
            <person name="Chen C."/>
            <person name="Yan M."/>
            <person name="Daum C."/>
            <person name="Ng V."/>
            <person name="Clum A."/>
            <person name="Steindorff A."/>
            <person name="Ohm R.A."/>
            <person name="Martin F."/>
            <person name="Silar P."/>
            <person name="Natvig D.O."/>
            <person name="Lalanne C."/>
            <person name="Gautier V."/>
            <person name="Ament-Velasquez S.L."/>
            <person name="Kruys A."/>
            <person name="Hutchinson M.I."/>
            <person name="Powell A.J."/>
            <person name="Barry K."/>
            <person name="Miller A.N."/>
            <person name="Grigoriev I.V."/>
            <person name="Debuchy R."/>
            <person name="Gladieux P."/>
            <person name="Hiltunen Thoren M."/>
            <person name="Johannesson H."/>
        </authorList>
    </citation>
    <scope>NUCLEOTIDE SEQUENCE</scope>
    <source>
        <strain evidence="3">CBS 314.62</strain>
    </source>
</reference>
<feature type="chain" id="PRO_5041985779" evidence="2">
    <location>
        <begin position="25"/>
        <end position="217"/>
    </location>
</feature>
<feature type="signal peptide" evidence="2">
    <location>
        <begin position="1"/>
        <end position="24"/>
    </location>
</feature>
<accession>A0AAE1CB76</accession>
<organism evidence="3 4">
    <name type="scientific">Podospora appendiculata</name>
    <dbReference type="NCBI Taxonomy" id="314037"/>
    <lineage>
        <taxon>Eukaryota</taxon>
        <taxon>Fungi</taxon>
        <taxon>Dikarya</taxon>
        <taxon>Ascomycota</taxon>
        <taxon>Pezizomycotina</taxon>
        <taxon>Sordariomycetes</taxon>
        <taxon>Sordariomycetidae</taxon>
        <taxon>Sordariales</taxon>
        <taxon>Podosporaceae</taxon>
        <taxon>Podospora</taxon>
    </lineage>
</organism>
<evidence type="ECO:0000313" key="4">
    <source>
        <dbReference type="Proteomes" id="UP001270362"/>
    </source>
</evidence>
<name>A0AAE1CB76_9PEZI</name>
<dbReference type="EMBL" id="JAULSO010000002">
    <property type="protein sequence ID" value="KAK3687151.1"/>
    <property type="molecule type" value="Genomic_DNA"/>
</dbReference>
<sequence>MHRTFNSISIISILTSIFLNEVAADCAADDQCGRASTIELRCERPGTNATQCICVGDKTFDTDALNCVMCWAQYTVPPYELGVALDYQSKISCGPRAPSTSTTLNECDWTCRVAWQVGNTCGSYDSDATTCICRYKFIWQSWIDDVGNCAGCIEKHGDTALANRLRAWYNFDCATATGIGQGGGKTLNGGTVVFIPAVQLFLISTAVMMWEGLRMSW</sequence>
<keyword evidence="1" id="KW-0472">Membrane</keyword>
<keyword evidence="1" id="KW-1133">Transmembrane helix</keyword>
<dbReference type="Proteomes" id="UP001270362">
    <property type="component" value="Unassembled WGS sequence"/>
</dbReference>
<keyword evidence="1" id="KW-0812">Transmembrane</keyword>
<feature type="transmembrane region" description="Helical" evidence="1">
    <location>
        <begin position="193"/>
        <end position="213"/>
    </location>
</feature>
<keyword evidence="2" id="KW-0732">Signal</keyword>
<gene>
    <name evidence="3" type="ORF">B0T22DRAFT_478513</name>
</gene>
<comment type="caution">
    <text evidence="3">The sequence shown here is derived from an EMBL/GenBank/DDBJ whole genome shotgun (WGS) entry which is preliminary data.</text>
</comment>
<reference evidence="3" key="2">
    <citation type="submission" date="2023-06" db="EMBL/GenBank/DDBJ databases">
        <authorList>
            <consortium name="Lawrence Berkeley National Laboratory"/>
            <person name="Haridas S."/>
            <person name="Hensen N."/>
            <person name="Bonometti L."/>
            <person name="Westerberg I."/>
            <person name="Brannstrom I.O."/>
            <person name="Guillou S."/>
            <person name="Cros-Aarteil S."/>
            <person name="Calhoun S."/>
            <person name="Kuo A."/>
            <person name="Mondo S."/>
            <person name="Pangilinan J."/>
            <person name="Riley R."/>
            <person name="Labutti K."/>
            <person name="Andreopoulos B."/>
            <person name="Lipzen A."/>
            <person name="Chen C."/>
            <person name="Yanf M."/>
            <person name="Daum C."/>
            <person name="Ng V."/>
            <person name="Clum A."/>
            <person name="Steindorff A."/>
            <person name="Ohm R."/>
            <person name="Martin F."/>
            <person name="Silar P."/>
            <person name="Natvig D."/>
            <person name="Lalanne C."/>
            <person name="Gautier V."/>
            <person name="Ament-Velasquez S.L."/>
            <person name="Kruys A."/>
            <person name="Hutchinson M.I."/>
            <person name="Powell A.J."/>
            <person name="Barry K."/>
            <person name="Miller A.N."/>
            <person name="Grigoriev I.V."/>
            <person name="Debuchy R."/>
            <person name="Gladieux P."/>
            <person name="Thoren M.H."/>
            <person name="Johannesson H."/>
        </authorList>
    </citation>
    <scope>NUCLEOTIDE SEQUENCE</scope>
    <source>
        <strain evidence="3">CBS 314.62</strain>
    </source>
</reference>
<evidence type="ECO:0000256" key="2">
    <source>
        <dbReference type="SAM" id="SignalP"/>
    </source>
</evidence>
<protein>
    <submittedName>
        <fullName evidence="3">Uncharacterized protein</fullName>
    </submittedName>
</protein>
<keyword evidence="4" id="KW-1185">Reference proteome</keyword>
<dbReference type="AlphaFoldDB" id="A0AAE1CB76"/>